<evidence type="ECO:0000256" key="14">
    <source>
        <dbReference type="ARBA" id="ARBA00033361"/>
    </source>
</evidence>
<evidence type="ECO:0000256" key="10">
    <source>
        <dbReference type="ARBA" id="ARBA00023163"/>
    </source>
</evidence>
<gene>
    <name evidence="17" type="ORF">PECUL_23A041848</name>
</gene>
<keyword evidence="11" id="KW-0539">Nucleus</keyword>
<dbReference type="GO" id="GO:0000977">
    <property type="term" value="F:RNA polymerase II transcription regulatory region sequence-specific DNA binding"/>
    <property type="evidence" value="ECO:0007669"/>
    <property type="project" value="TreeGrafter"/>
</dbReference>
<evidence type="ECO:0000256" key="4">
    <source>
        <dbReference type="ARBA" id="ARBA00022499"/>
    </source>
</evidence>
<reference evidence="17" key="1">
    <citation type="submission" date="2022-03" db="EMBL/GenBank/DDBJ databases">
        <authorList>
            <person name="Alioto T."/>
            <person name="Alioto T."/>
            <person name="Gomez Garrido J."/>
        </authorList>
    </citation>
    <scope>NUCLEOTIDE SEQUENCE</scope>
</reference>
<dbReference type="InterPro" id="IPR013854">
    <property type="entry name" value="TF_AP2_C"/>
</dbReference>
<evidence type="ECO:0000256" key="7">
    <source>
        <dbReference type="ARBA" id="ARBA00023015"/>
    </source>
</evidence>
<evidence type="ECO:0000256" key="13">
    <source>
        <dbReference type="ARBA" id="ARBA00030711"/>
    </source>
</evidence>
<dbReference type="Pfam" id="PF03299">
    <property type="entry name" value="TF_AP-2"/>
    <property type="match status" value="1"/>
</dbReference>
<name>A0AAD1RZC9_PELCU</name>
<dbReference type="Proteomes" id="UP001295444">
    <property type="component" value="Chromosome 04"/>
</dbReference>
<dbReference type="PANTHER" id="PTHR10812:SF8">
    <property type="entry name" value="TRANSCRIPTION FACTOR AP-2-ALPHA"/>
    <property type="match status" value="1"/>
</dbReference>
<keyword evidence="4" id="KW-1017">Isopeptide bond</keyword>
<dbReference type="PANTHER" id="PTHR10812">
    <property type="entry name" value="TRANSCRIPTION FACTOR AP-2"/>
    <property type="match status" value="1"/>
</dbReference>
<evidence type="ECO:0000256" key="6">
    <source>
        <dbReference type="ARBA" id="ARBA00022843"/>
    </source>
</evidence>
<protein>
    <recommendedName>
        <fullName evidence="3">Transcription factor AP-2-alpha</fullName>
    </recommendedName>
    <alternativeName>
        <fullName evidence="14">AP-2 transcription factor</fullName>
    </alternativeName>
    <alternativeName>
        <fullName evidence="12">Activating enhancer-binding protein 2-alpha</fullName>
    </alternativeName>
    <alternativeName>
        <fullName evidence="13">Activator protein 2</fullName>
    </alternativeName>
</protein>
<feature type="region of interest" description="Disordered" evidence="15">
    <location>
        <begin position="395"/>
        <end position="419"/>
    </location>
</feature>
<proteinExistence type="inferred from homology"/>
<feature type="compositionally biased region" description="Low complexity" evidence="15">
    <location>
        <begin position="90"/>
        <end position="103"/>
    </location>
</feature>
<feature type="compositionally biased region" description="Low complexity" evidence="15">
    <location>
        <begin position="66"/>
        <end position="75"/>
    </location>
</feature>
<evidence type="ECO:0000256" key="11">
    <source>
        <dbReference type="ARBA" id="ARBA00023242"/>
    </source>
</evidence>
<comment type="subcellular location">
    <subcellularLocation>
        <location evidence="1">Nucleus</location>
    </subcellularLocation>
</comment>
<sequence>MKMLWKLTDNIKYEDCEDRHDGTSNGTGRLPQLGSVGQSPYASAPPLSHTPNADFQPPYFPPPYQPIYSQSQDPYSHVSDPYNLNSLHAQPQPQHPGWPGQRQSQEASLLHSHRGLPHQLSGLDPRRDYRRHEDLLHGPHGLSSGLGDIPIHSIPHAIEDVSHVEDQGINIPDQTVIKKDNLFGGVVNPNEVFCSVPGRLSLLSSTSKYKVTVAEVQRRLSPPECLNASLLGGVLRRAKSKNGGRSLREKLDKIGLNLPAGRRKAANVTLLTSLVEGEAVHLARDFGYVCETEFPAKAVAEYVNRQHSDPNEQVTRKNMLLATKQICKEFTDLLSQDRSPLGNSRPSPILEPGIQSCLTHFNLISHGFGSPAVCAAITALQNYLTEALKAMDKMYLNNNNPNSHTDNSKGGDKDEKHRK</sequence>
<evidence type="ECO:0000256" key="9">
    <source>
        <dbReference type="ARBA" id="ARBA00023159"/>
    </source>
</evidence>
<keyword evidence="5" id="KW-0597">Phosphoprotein</keyword>
<feature type="compositionally biased region" description="Basic and acidic residues" evidence="15">
    <location>
        <begin position="406"/>
        <end position="419"/>
    </location>
</feature>
<dbReference type="InterPro" id="IPR008121">
    <property type="entry name" value="TF_AP2_alpha_N"/>
</dbReference>
<feature type="domain" description="Transcription factor AP-2 C-terminal" evidence="16">
    <location>
        <begin position="193"/>
        <end position="387"/>
    </location>
</feature>
<evidence type="ECO:0000313" key="17">
    <source>
        <dbReference type="EMBL" id="CAH2284317.1"/>
    </source>
</evidence>
<evidence type="ECO:0000256" key="5">
    <source>
        <dbReference type="ARBA" id="ARBA00022553"/>
    </source>
</evidence>
<evidence type="ECO:0000256" key="2">
    <source>
        <dbReference type="ARBA" id="ARBA00007770"/>
    </source>
</evidence>
<dbReference type="AlphaFoldDB" id="A0AAD1RZC9"/>
<dbReference type="GO" id="GO:0000981">
    <property type="term" value="F:DNA-binding transcription factor activity, RNA polymerase II-specific"/>
    <property type="evidence" value="ECO:0007669"/>
    <property type="project" value="TreeGrafter"/>
</dbReference>
<dbReference type="InterPro" id="IPR004979">
    <property type="entry name" value="TF_AP2"/>
</dbReference>
<dbReference type="PRINTS" id="PR01749">
    <property type="entry name" value="AP2ATNSCPFCT"/>
</dbReference>
<dbReference type="GO" id="GO:0005634">
    <property type="term" value="C:nucleus"/>
    <property type="evidence" value="ECO:0007669"/>
    <property type="project" value="UniProtKB-SubCell"/>
</dbReference>
<dbReference type="GO" id="GO:0042127">
    <property type="term" value="P:regulation of cell population proliferation"/>
    <property type="evidence" value="ECO:0007669"/>
    <property type="project" value="TreeGrafter"/>
</dbReference>
<evidence type="ECO:0000256" key="3">
    <source>
        <dbReference type="ARBA" id="ARBA00020965"/>
    </source>
</evidence>
<dbReference type="PRINTS" id="PR01748">
    <property type="entry name" value="AP2TNSCPFCT"/>
</dbReference>
<organism evidence="17 18">
    <name type="scientific">Pelobates cultripes</name>
    <name type="common">Western spadefoot toad</name>
    <dbReference type="NCBI Taxonomy" id="61616"/>
    <lineage>
        <taxon>Eukaryota</taxon>
        <taxon>Metazoa</taxon>
        <taxon>Chordata</taxon>
        <taxon>Craniata</taxon>
        <taxon>Vertebrata</taxon>
        <taxon>Euteleostomi</taxon>
        <taxon>Amphibia</taxon>
        <taxon>Batrachia</taxon>
        <taxon>Anura</taxon>
        <taxon>Pelobatoidea</taxon>
        <taxon>Pelobatidae</taxon>
        <taxon>Pelobates</taxon>
    </lineage>
</organism>
<keyword evidence="7" id="KW-0805">Transcription regulation</keyword>
<evidence type="ECO:0000313" key="18">
    <source>
        <dbReference type="Proteomes" id="UP001295444"/>
    </source>
</evidence>
<accession>A0AAD1RZC9</accession>
<keyword evidence="18" id="KW-1185">Reference proteome</keyword>
<evidence type="ECO:0000256" key="8">
    <source>
        <dbReference type="ARBA" id="ARBA00023125"/>
    </source>
</evidence>
<keyword evidence="8" id="KW-0238">DNA-binding</keyword>
<evidence type="ECO:0000256" key="12">
    <source>
        <dbReference type="ARBA" id="ARBA00030545"/>
    </source>
</evidence>
<keyword evidence="6" id="KW-0832">Ubl conjugation</keyword>
<evidence type="ECO:0000256" key="15">
    <source>
        <dbReference type="SAM" id="MobiDB-lite"/>
    </source>
</evidence>
<comment type="similarity">
    <text evidence="2">Belongs to the AP-2 family.</text>
</comment>
<evidence type="ECO:0000256" key="1">
    <source>
        <dbReference type="ARBA" id="ARBA00004123"/>
    </source>
</evidence>
<feature type="region of interest" description="Disordered" evidence="15">
    <location>
        <begin position="16"/>
        <end position="125"/>
    </location>
</feature>
<dbReference type="EMBL" id="OW240915">
    <property type="protein sequence ID" value="CAH2284317.1"/>
    <property type="molecule type" value="Genomic_DNA"/>
</dbReference>
<evidence type="ECO:0000259" key="16">
    <source>
        <dbReference type="Pfam" id="PF03299"/>
    </source>
</evidence>
<keyword evidence="9" id="KW-0010">Activator</keyword>
<keyword evidence="10" id="KW-0804">Transcription</keyword>